<proteinExistence type="inferred from homology"/>
<comment type="similarity">
    <text evidence="1">Belongs to the asaB hydroxylase/desaturase family.</text>
</comment>
<dbReference type="NCBIfam" id="NF041278">
    <property type="entry name" value="CmcJ_NvfI_EfuI"/>
    <property type="match status" value="1"/>
</dbReference>
<dbReference type="AlphaFoldDB" id="A0A813GXF3"/>
<dbReference type="GO" id="GO:0016491">
    <property type="term" value="F:oxidoreductase activity"/>
    <property type="evidence" value="ECO:0007669"/>
    <property type="project" value="InterPro"/>
</dbReference>
<sequence length="349" mass="39156">MAHLSKSAGLQSSMFGNCFRGFQKLADSLGFPLRLEIAESDGIYAKFAYASEDGQTKDACIKHCFVANGRGRAYTLEQHGFALSSLPWHQHVPLGADLYNPAEASQVLYPLAEDVLRREFPSCTKVLIFDHIARNKERYTKETMSGEHSQAFKTPLLASGPAFSVHGDYTVRSGFTRARSLLEPHETEERISDALRQRFAFVNVWVPLEEVHRDPLGLIEWESQRPCDVSNLQFIYKHRVGEIYRVVPSSQHRWAYFPRMIPGECLVVKTFESATDGRARFSLHSAFEDSTAKPEAPARESIELRCIVFFGDLPSDFATSFIAPHLALGSPDQDLGPEEVIASTPGDEW</sequence>
<reference evidence="2" key="1">
    <citation type="submission" date="2021-02" db="EMBL/GenBank/DDBJ databases">
        <authorList>
            <person name="Dougan E. K."/>
            <person name="Rhodes N."/>
            <person name="Thang M."/>
            <person name="Chan C."/>
        </authorList>
    </citation>
    <scope>NUCLEOTIDE SEQUENCE</scope>
</reference>
<evidence type="ECO:0000256" key="1">
    <source>
        <dbReference type="ARBA" id="ARBA00023604"/>
    </source>
</evidence>
<dbReference type="PANTHER" id="PTHR34598:SF3">
    <property type="entry name" value="OXIDOREDUCTASE AN1597"/>
    <property type="match status" value="1"/>
</dbReference>
<organism evidence="2 3">
    <name type="scientific">Polarella glacialis</name>
    <name type="common">Dinoflagellate</name>
    <dbReference type="NCBI Taxonomy" id="89957"/>
    <lineage>
        <taxon>Eukaryota</taxon>
        <taxon>Sar</taxon>
        <taxon>Alveolata</taxon>
        <taxon>Dinophyceae</taxon>
        <taxon>Suessiales</taxon>
        <taxon>Suessiaceae</taxon>
        <taxon>Polarella</taxon>
    </lineage>
</organism>
<evidence type="ECO:0000313" key="2">
    <source>
        <dbReference type="EMBL" id="CAE8629948.1"/>
    </source>
</evidence>
<dbReference type="Proteomes" id="UP000654075">
    <property type="component" value="Unassembled WGS sequence"/>
</dbReference>
<gene>
    <name evidence="2" type="ORF">PGLA1383_LOCUS46347</name>
</gene>
<dbReference type="InterPro" id="IPR044053">
    <property type="entry name" value="AsaB-like"/>
</dbReference>
<dbReference type="OrthoDB" id="412788at2759"/>
<dbReference type="EMBL" id="CAJNNV010029747">
    <property type="protein sequence ID" value="CAE8629948.1"/>
    <property type="molecule type" value="Genomic_DNA"/>
</dbReference>
<evidence type="ECO:0000313" key="3">
    <source>
        <dbReference type="Proteomes" id="UP000654075"/>
    </source>
</evidence>
<comment type="caution">
    <text evidence="2">The sequence shown here is derived from an EMBL/GenBank/DDBJ whole genome shotgun (WGS) entry which is preliminary data.</text>
</comment>
<accession>A0A813GXF3</accession>
<name>A0A813GXF3_POLGL</name>
<keyword evidence="3" id="KW-1185">Reference proteome</keyword>
<protein>
    <submittedName>
        <fullName evidence="2">Uncharacterized protein</fullName>
    </submittedName>
</protein>
<dbReference type="PANTHER" id="PTHR34598">
    <property type="entry name" value="BLL6449 PROTEIN"/>
    <property type="match status" value="1"/>
</dbReference>